<protein>
    <submittedName>
        <fullName evidence="2">AAA family ATPase</fullName>
    </submittedName>
</protein>
<name>A0A7X2N1Y4_9FIRM</name>
<evidence type="ECO:0000313" key="3">
    <source>
        <dbReference type="Proteomes" id="UP000470082"/>
    </source>
</evidence>
<evidence type="ECO:0000259" key="1">
    <source>
        <dbReference type="Pfam" id="PF13173"/>
    </source>
</evidence>
<feature type="domain" description="AAA" evidence="1">
    <location>
        <begin position="2"/>
        <end position="96"/>
    </location>
</feature>
<dbReference type="AlphaFoldDB" id="A0A7X2N1Y4"/>
<dbReference type="InterPro" id="IPR041682">
    <property type="entry name" value="AAA_14"/>
</dbReference>
<dbReference type="Proteomes" id="UP000470082">
    <property type="component" value="Unassembled WGS sequence"/>
</dbReference>
<gene>
    <name evidence="2" type="ORF">FYJ50_02205</name>
</gene>
<keyword evidence="3" id="KW-1185">Reference proteome</keyword>
<reference evidence="2 3" key="1">
    <citation type="submission" date="2019-08" db="EMBL/GenBank/DDBJ databases">
        <title>In-depth cultivation of the pig gut microbiome towards novel bacterial diversity and tailored functional studies.</title>
        <authorList>
            <person name="Wylensek D."/>
            <person name="Hitch T.C.A."/>
            <person name="Clavel T."/>
        </authorList>
    </citation>
    <scope>NUCLEOTIDE SEQUENCE [LARGE SCALE GENOMIC DNA]</scope>
    <source>
        <strain evidence="2 3">LKV-178-WT-2G</strain>
    </source>
</reference>
<comment type="caution">
    <text evidence="2">The sequence shown here is derived from an EMBL/GenBank/DDBJ whole genome shotgun (WGS) entry which is preliminary data.</text>
</comment>
<dbReference type="PANTHER" id="PTHR43566">
    <property type="entry name" value="CONSERVED PROTEIN"/>
    <property type="match status" value="1"/>
</dbReference>
<sequence>MDDSLDLALAKNDPKSFLEIHSYPLIIDEAQRVPELFPEIEAIVNRSRLERGNKESNGMYILSVSCQNKLVNDAKESLSGRVCILDMNNLSLNEILKMDNLPFYVDLITNSNRANRYTINKHRHFNT</sequence>
<evidence type="ECO:0000313" key="2">
    <source>
        <dbReference type="EMBL" id="MSS00941.1"/>
    </source>
</evidence>
<dbReference type="EMBL" id="VUMM01000002">
    <property type="protein sequence ID" value="MSS00941.1"/>
    <property type="molecule type" value="Genomic_DNA"/>
</dbReference>
<organism evidence="2 3">
    <name type="scientific">Floccifex porci</name>
    <dbReference type="NCBI Taxonomy" id="2606629"/>
    <lineage>
        <taxon>Bacteria</taxon>
        <taxon>Bacillati</taxon>
        <taxon>Bacillota</taxon>
        <taxon>Erysipelotrichia</taxon>
        <taxon>Erysipelotrichales</taxon>
        <taxon>Erysipelotrichaceae</taxon>
        <taxon>Floccifex</taxon>
    </lineage>
</organism>
<accession>A0A7X2N1Y4</accession>
<dbReference type="Pfam" id="PF13173">
    <property type="entry name" value="AAA_14"/>
    <property type="match status" value="1"/>
</dbReference>
<dbReference type="PANTHER" id="PTHR43566:SF2">
    <property type="entry name" value="DUF4143 DOMAIN-CONTAINING PROTEIN"/>
    <property type="match status" value="1"/>
</dbReference>
<proteinExistence type="predicted"/>